<dbReference type="Pfam" id="PF13556">
    <property type="entry name" value="HTH_30"/>
    <property type="match status" value="1"/>
</dbReference>
<name>A0A6A0B761_9LACT</name>
<reference evidence="2 3" key="1">
    <citation type="submission" date="2020-02" db="EMBL/GenBank/DDBJ databases">
        <title>Draft genome sequence of Lactococcus sp. Hs20B0-1.</title>
        <authorList>
            <person name="Noda S."/>
            <person name="Yuki M."/>
            <person name="Ohkuma M."/>
        </authorList>
    </citation>
    <scope>NUCLEOTIDE SEQUENCE [LARGE SCALE GENOMIC DNA]</scope>
    <source>
        <strain evidence="2 3">Hs20B0-1</strain>
    </source>
</reference>
<dbReference type="InterPro" id="IPR009057">
    <property type="entry name" value="Homeodomain-like_sf"/>
</dbReference>
<dbReference type="SUPFAM" id="SSF46689">
    <property type="entry name" value="Homeodomain-like"/>
    <property type="match status" value="1"/>
</dbReference>
<dbReference type="InterPro" id="IPR025736">
    <property type="entry name" value="PucR_C-HTH_dom"/>
</dbReference>
<dbReference type="Proteomes" id="UP000475928">
    <property type="component" value="Unassembled WGS sequence"/>
</dbReference>
<dbReference type="AlphaFoldDB" id="A0A6A0B761"/>
<organism evidence="2 3">
    <name type="scientific">Pseudolactococcus insecticola</name>
    <dbReference type="NCBI Taxonomy" id="2709158"/>
    <lineage>
        <taxon>Bacteria</taxon>
        <taxon>Bacillati</taxon>
        <taxon>Bacillota</taxon>
        <taxon>Bacilli</taxon>
        <taxon>Lactobacillales</taxon>
        <taxon>Streptococcaceae</taxon>
        <taxon>Pseudolactococcus</taxon>
    </lineage>
</organism>
<protein>
    <recommendedName>
        <fullName evidence="1">PucR C-terminal helix-turn-helix domain-containing protein</fullName>
    </recommendedName>
</protein>
<feature type="domain" description="PucR C-terminal helix-turn-helix" evidence="1">
    <location>
        <begin position="204"/>
        <end position="252"/>
    </location>
</feature>
<keyword evidence="3" id="KW-1185">Reference proteome</keyword>
<dbReference type="RefSeq" id="WP_172355738.1">
    <property type="nucleotide sequence ID" value="NZ_BLLH01000002.1"/>
</dbReference>
<sequence length="256" mass="29231">MNIQELMKLYPVKSGQGQATAENSQTFFDFENDGQHYYIEKSDLTTREQLLFERVLFADVSLTDFEHLTAGTYRLIQLRSANFDDLSENLSLILPELREIKKISQDSGYAIERLSQDHLSEFELKNALETLTQDLGIKASYYIGFFADKTELSALFQLEKANFDQDLTFSESLIKSGLSQESNPPFDKIKQALLTDFEAQELILALYQHDGNQLKTAKAMFIHRNTLTQKIKKFEKAYGLSLSGSDLVLLYALAKH</sequence>
<proteinExistence type="predicted"/>
<dbReference type="Gene3D" id="1.10.10.2840">
    <property type="entry name" value="PucR C-terminal helix-turn-helix domain"/>
    <property type="match status" value="1"/>
</dbReference>
<evidence type="ECO:0000313" key="2">
    <source>
        <dbReference type="EMBL" id="GFH40331.1"/>
    </source>
</evidence>
<gene>
    <name evidence="2" type="primary">yicE</name>
    <name evidence="2" type="ORF">Hs20B_07290</name>
</gene>
<comment type="caution">
    <text evidence="2">The sequence shown here is derived from an EMBL/GenBank/DDBJ whole genome shotgun (WGS) entry which is preliminary data.</text>
</comment>
<evidence type="ECO:0000259" key="1">
    <source>
        <dbReference type="Pfam" id="PF13556"/>
    </source>
</evidence>
<evidence type="ECO:0000313" key="3">
    <source>
        <dbReference type="Proteomes" id="UP000475928"/>
    </source>
</evidence>
<dbReference type="EMBL" id="BLLH01000002">
    <property type="protein sequence ID" value="GFH40331.1"/>
    <property type="molecule type" value="Genomic_DNA"/>
</dbReference>
<dbReference type="InterPro" id="IPR042070">
    <property type="entry name" value="PucR_C-HTH_sf"/>
</dbReference>
<accession>A0A6A0B761</accession>